<dbReference type="AlphaFoldDB" id="A0A0E9Q2K5"/>
<reference evidence="1" key="2">
    <citation type="journal article" date="2015" name="Fish Shellfish Immunol.">
        <title>Early steps in the European eel (Anguilla anguilla)-Vibrio vulnificus interaction in the gills: Role of the RtxA13 toxin.</title>
        <authorList>
            <person name="Callol A."/>
            <person name="Pajuelo D."/>
            <person name="Ebbesson L."/>
            <person name="Teles M."/>
            <person name="MacKenzie S."/>
            <person name="Amaro C."/>
        </authorList>
    </citation>
    <scope>NUCLEOTIDE SEQUENCE</scope>
</reference>
<organism evidence="1">
    <name type="scientific">Anguilla anguilla</name>
    <name type="common">European freshwater eel</name>
    <name type="synonym">Muraena anguilla</name>
    <dbReference type="NCBI Taxonomy" id="7936"/>
    <lineage>
        <taxon>Eukaryota</taxon>
        <taxon>Metazoa</taxon>
        <taxon>Chordata</taxon>
        <taxon>Craniata</taxon>
        <taxon>Vertebrata</taxon>
        <taxon>Euteleostomi</taxon>
        <taxon>Actinopterygii</taxon>
        <taxon>Neopterygii</taxon>
        <taxon>Teleostei</taxon>
        <taxon>Anguilliformes</taxon>
        <taxon>Anguillidae</taxon>
        <taxon>Anguilla</taxon>
    </lineage>
</organism>
<dbReference type="EMBL" id="GBXM01097850">
    <property type="protein sequence ID" value="JAH10727.1"/>
    <property type="molecule type" value="Transcribed_RNA"/>
</dbReference>
<reference evidence="1" key="1">
    <citation type="submission" date="2014-11" db="EMBL/GenBank/DDBJ databases">
        <authorList>
            <person name="Amaro Gonzalez C."/>
        </authorList>
    </citation>
    <scope>NUCLEOTIDE SEQUENCE</scope>
</reference>
<accession>A0A0E9Q2K5</accession>
<name>A0A0E9Q2K5_ANGAN</name>
<evidence type="ECO:0000313" key="1">
    <source>
        <dbReference type="EMBL" id="JAH10727.1"/>
    </source>
</evidence>
<proteinExistence type="predicted"/>
<protein>
    <submittedName>
        <fullName evidence="1">Uncharacterized protein</fullName>
    </submittedName>
</protein>
<sequence>MKDSKIISMVQLLPVQENGVAQNGKCKTDIWTSRTAINHEYPTP</sequence>